<feature type="transmembrane region" description="Helical" evidence="4">
    <location>
        <begin position="1289"/>
        <end position="1311"/>
    </location>
</feature>
<keyword evidence="8" id="KW-1185">Reference proteome</keyword>
<dbReference type="InterPro" id="IPR041033">
    <property type="entry name" value="SpaA_PFL_dom_1"/>
</dbReference>
<dbReference type="InterPro" id="IPR013783">
    <property type="entry name" value="Ig-like_fold"/>
</dbReference>
<proteinExistence type="inferred from homology"/>
<protein>
    <submittedName>
        <fullName evidence="7">SpaA isopeptide-forming pilin-related protein</fullName>
    </submittedName>
</protein>
<organism evidence="7 8">
    <name type="scientific">Lapidilactobacillus mulanensis</name>
    <dbReference type="NCBI Taxonomy" id="2485999"/>
    <lineage>
        <taxon>Bacteria</taxon>
        <taxon>Bacillati</taxon>
        <taxon>Bacillota</taxon>
        <taxon>Bacilli</taxon>
        <taxon>Lactobacillales</taxon>
        <taxon>Lactobacillaceae</taxon>
        <taxon>Lapidilactobacillus</taxon>
    </lineage>
</organism>
<gene>
    <name evidence="7" type="ORF">ACFQ4L_01515</name>
</gene>
<dbReference type="EMBL" id="JBHTOF010000018">
    <property type="protein sequence ID" value="MFD1464771.1"/>
    <property type="molecule type" value="Genomic_DNA"/>
</dbReference>
<keyword evidence="3" id="KW-0732">Signal</keyword>
<dbReference type="SUPFAM" id="SSF117074">
    <property type="entry name" value="Hypothetical protein PA1324"/>
    <property type="match status" value="1"/>
</dbReference>
<evidence type="ECO:0000259" key="5">
    <source>
        <dbReference type="Pfam" id="PF08341"/>
    </source>
</evidence>
<name>A0ABW4DNX2_9LACO</name>
<keyword evidence="4" id="KW-0812">Transmembrane</keyword>
<keyword evidence="4" id="KW-0472">Membrane</keyword>
<evidence type="ECO:0000256" key="3">
    <source>
        <dbReference type="ARBA" id="ARBA00022729"/>
    </source>
</evidence>
<feature type="domain" description="SpaA-like prealbumin fold" evidence="6">
    <location>
        <begin position="1185"/>
        <end position="1272"/>
    </location>
</feature>
<dbReference type="PANTHER" id="PTHR36108">
    <property type="entry name" value="COLOSSIN-B-RELATED"/>
    <property type="match status" value="1"/>
</dbReference>
<feature type="domain" description="SpaA-like prealbumin fold" evidence="6">
    <location>
        <begin position="692"/>
        <end position="784"/>
    </location>
</feature>
<dbReference type="NCBIfam" id="TIGR01167">
    <property type="entry name" value="LPXTG_anchor"/>
    <property type="match status" value="1"/>
</dbReference>
<evidence type="ECO:0000256" key="2">
    <source>
        <dbReference type="ARBA" id="ARBA00022525"/>
    </source>
</evidence>
<comment type="similarity">
    <text evidence="1">Belongs to the serine-aspartate repeat-containing protein (SDr) family.</text>
</comment>
<comment type="caution">
    <text evidence="7">The sequence shown here is derived from an EMBL/GenBank/DDBJ whole genome shotgun (WGS) entry which is preliminary data.</text>
</comment>
<keyword evidence="4" id="KW-1133">Transmembrane helix</keyword>
<evidence type="ECO:0000313" key="7">
    <source>
        <dbReference type="EMBL" id="MFD1464771.1"/>
    </source>
</evidence>
<dbReference type="Proteomes" id="UP001597244">
    <property type="component" value="Unassembled WGS sequence"/>
</dbReference>
<feature type="domain" description="SpaA-like prealbumin fold" evidence="6">
    <location>
        <begin position="830"/>
        <end position="913"/>
    </location>
</feature>
<evidence type="ECO:0000256" key="1">
    <source>
        <dbReference type="ARBA" id="ARBA00007257"/>
    </source>
</evidence>
<feature type="domain" description="SpaA-like prealbumin fold" evidence="6">
    <location>
        <begin position="608"/>
        <end position="685"/>
    </location>
</feature>
<sequence length="1317" mass="145417">MIKSRQIKLFAFFFTLYQRLIIIRRLKALNIKARKLSVWFALLTMIISVFAAPTSAFAADMTNIKAGDWVSTWHLPNFNGLHWTEEGIYMKKVDNKIAFCVEHGVPLDMSGSGYNPSEYSDAKKERLAKIAYYGYQQNPTNYNYGVTQTLIWEELGSELLTNSLPDYQAQKKVILAKVNTHDQKPSFDGQNITLNVGDSITLNDTNNRLAQFATQVANSANLQIDKNGNSLKLTATKDSKASGELIYAIAKQADVGQSFVYTKGSQQKIVNFKLSNAGEFKLNIKVNLNGNLRAKKVDADTGKALPNAKLKFEYNGQTKEVTTGNDGYAALNDIKAGTKVKVSEVLAPNGYYNQGDLKEAIIAPNQTIEVVLGNKEQLGNVQLSKIGREFGTTMFNKYYSLNGAVYGIYSTDGKKVGTITTDSTGKGTLQNLKLGNYYAVEEKAPAGYILSTTKLPFELKYAGQNVQVTSSDVHATDDEQLGTATLIKEDKLTGKTSQGAASLDGAVYELYRTSNNELVKTVTIKDNQASVANLKLDDYYWVEKTAPTGYLRDTAKHPFKLAYAGQNVKTATESETVKEQVITGGFDLVKIGNYDWHTALSNKLTGKENKTKPLADVEFTVTSDTTKKVVKTGKTDSEGYLKFTDLPYDTYTVTENKTPEGYKTIDPFKVTIHTQNETHHYGVENKVIEEKLRVVKADTESGKTIPLAGAAFKIKSLQTGKYVTMPNHNHDGMTDTFLTNEAGYLITSETLPYGKYELVETKAPTGYVLAKDPASFTIDGTHKDGIVDIKFLDKSQKGIVALKKTGATPVSVDKQTTKFGDQYNFKYDYTSLAGAKFEFTAREDIKTADGTVHAKKGQVVATATTDENGQIKTPQLYLGKYAAKEVGAPNGYVLNSNPIDFELKYAGQSVEVTSTSLAMTNDFQKLNVTVAKQAEAIKNWNGNKPTLDKVTANGQVFGIFTREAYSNGTIKVPAKALVATAVTKDGKASFNGVQLPEGKYFVKELDAGDQFDLDTAEHDFEFTANDNQATKSFEITGEKESPILNKLHLNEFSFKKINEVAKLDEGTGYKFDFAGNAKDAEFELLDSTKKTIQSIKINDQSIGTFKNVPVGTFYLREKATSNNQLVLNTDLVKIISTKDDITAYDTQNKLISATTEADEKETDEADKSKQSLILFELKNYLIKGTAQLTKKDVSDGKLLPNTGIKIIDADGKTVTEGRTDDHGVFSFENLPAGKYEFIEFDAPKGYKINEEPVPFEIKTNGEIVKAEMTDKKIDQPLIRLPQTGEQKTIWLSIIGFVILANVFIFVGVYHLKKHHEE</sequence>
<evidence type="ECO:0000313" key="8">
    <source>
        <dbReference type="Proteomes" id="UP001597244"/>
    </source>
</evidence>
<feature type="domain" description="SpaA-like prealbumin fold" evidence="6">
    <location>
        <begin position="290"/>
        <end position="375"/>
    </location>
</feature>
<dbReference type="Gene3D" id="2.60.40.10">
    <property type="entry name" value="Immunoglobulins"/>
    <property type="match status" value="9"/>
</dbReference>
<feature type="domain" description="SpaA-like prealbumin fold" evidence="6">
    <location>
        <begin position="400"/>
        <end position="470"/>
    </location>
</feature>
<dbReference type="SUPFAM" id="SSF49478">
    <property type="entry name" value="Cna protein B-type domain"/>
    <property type="match status" value="1"/>
</dbReference>
<feature type="domain" description="Thioester" evidence="5">
    <location>
        <begin position="97"/>
        <end position="173"/>
    </location>
</feature>
<dbReference type="Pfam" id="PF08341">
    <property type="entry name" value="TED"/>
    <property type="match status" value="1"/>
</dbReference>
<evidence type="ECO:0000259" key="6">
    <source>
        <dbReference type="Pfam" id="PF17802"/>
    </source>
</evidence>
<feature type="domain" description="SpaA-like prealbumin fold" evidence="6">
    <location>
        <begin position="495"/>
        <end position="571"/>
    </location>
</feature>
<dbReference type="Pfam" id="PF17802">
    <property type="entry name" value="SpaA"/>
    <property type="match status" value="7"/>
</dbReference>
<accession>A0ABW4DNX2</accession>
<dbReference type="InterPro" id="IPR013552">
    <property type="entry name" value="Thioester_dom"/>
</dbReference>
<keyword evidence="2" id="KW-0964">Secreted</keyword>
<evidence type="ECO:0000256" key="4">
    <source>
        <dbReference type="SAM" id="Phobius"/>
    </source>
</evidence>
<dbReference type="PANTHER" id="PTHR36108:SF13">
    <property type="entry name" value="COLOSSIN-B-RELATED"/>
    <property type="match status" value="1"/>
</dbReference>
<reference evidence="8" key="1">
    <citation type="journal article" date="2019" name="Int. J. Syst. Evol. Microbiol.">
        <title>The Global Catalogue of Microorganisms (GCM) 10K type strain sequencing project: providing services to taxonomists for standard genome sequencing and annotation.</title>
        <authorList>
            <consortium name="The Broad Institute Genomics Platform"/>
            <consortium name="The Broad Institute Genome Sequencing Center for Infectious Disease"/>
            <person name="Wu L."/>
            <person name="Ma J."/>
        </authorList>
    </citation>
    <scope>NUCLEOTIDE SEQUENCE [LARGE SCALE GENOMIC DNA]</scope>
    <source>
        <strain evidence="8">CCM 8951</strain>
    </source>
</reference>